<dbReference type="InterPro" id="IPR036026">
    <property type="entry name" value="Seven-hairpin_glycosidases"/>
</dbReference>
<comment type="similarity">
    <text evidence="3 13">Belongs to the glycosyl hydrolase 47 family.</text>
</comment>
<dbReference type="UniPathway" id="UPA00378"/>
<comment type="catalytic activity">
    <reaction evidence="10">
        <text>N(4)-(alpha-D-Man-(1-&gt;2)-alpha-D-Man-(1-&gt;2)-alpha-D-Man-(1-&gt;3)-[alpha-D-Man-(1-&gt;2)-alpha-D-Man-(1-&gt;3)-[alpha-D-Man-(1-&gt;2)-alpha-D-Man-(1-&gt;6)]-alpha-D-Man-(1-&gt;6)]-beta-D-Man-(1-&gt;4)-beta-D-GlcNAc-(1-&gt;4)-beta-D-GlcNAc)-L-asparaginyl-[protein] (N-glucan mannose isomer 9A1,2,3B1,2,3) + 4 H2O = N(4)-(alpha-D-Man-(1-&gt;3)-[alpha-D-Man-(1-&gt;3)-[alpha-D-Man-(1-&gt;6)]-alpha-D-Man-(1-&gt;6)]-beta-D-Man-(1-&gt;4)-beta-D-GlcNAc-(1-&gt;4)-beta-D-GlcNAc)-L-asparaginyl-[protein] (N-glucan mannose isomer 5A1,2) + 4 beta-D-mannose</text>
        <dbReference type="Rhea" id="RHEA:56008"/>
        <dbReference type="Rhea" id="RHEA-COMP:14356"/>
        <dbReference type="Rhea" id="RHEA-COMP:14367"/>
        <dbReference type="ChEBI" id="CHEBI:15377"/>
        <dbReference type="ChEBI" id="CHEBI:28563"/>
        <dbReference type="ChEBI" id="CHEBI:59087"/>
        <dbReference type="ChEBI" id="CHEBI:139493"/>
        <dbReference type="EC" id="3.2.1.113"/>
    </reaction>
</comment>
<dbReference type="Proteomes" id="UP000214365">
    <property type="component" value="Unassembled WGS sequence"/>
</dbReference>
<organism evidence="15 16">
    <name type="scientific">Talaromyces atroroseus</name>
    <dbReference type="NCBI Taxonomy" id="1441469"/>
    <lineage>
        <taxon>Eukaryota</taxon>
        <taxon>Fungi</taxon>
        <taxon>Dikarya</taxon>
        <taxon>Ascomycota</taxon>
        <taxon>Pezizomycotina</taxon>
        <taxon>Eurotiomycetes</taxon>
        <taxon>Eurotiomycetidae</taxon>
        <taxon>Eurotiales</taxon>
        <taxon>Trichocomaceae</taxon>
        <taxon>Talaromyces</taxon>
        <taxon>Talaromyces sect. Trachyspermi</taxon>
    </lineage>
</organism>
<dbReference type="InterPro" id="IPR001382">
    <property type="entry name" value="Glyco_hydro_47"/>
</dbReference>
<evidence type="ECO:0000256" key="9">
    <source>
        <dbReference type="ARBA" id="ARBA00047669"/>
    </source>
</evidence>
<dbReference type="EMBL" id="LFMY01000003">
    <property type="protein sequence ID" value="OKL62166.1"/>
    <property type="molecule type" value="Genomic_DNA"/>
</dbReference>
<dbReference type="RefSeq" id="XP_020122287.1">
    <property type="nucleotide sequence ID" value="XM_020264526.1"/>
</dbReference>
<dbReference type="GO" id="GO:0005509">
    <property type="term" value="F:calcium ion binding"/>
    <property type="evidence" value="ECO:0007669"/>
    <property type="project" value="InterPro"/>
</dbReference>
<proteinExistence type="inferred from homology"/>
<dbReference type="GO" id="GO:0004571">
    <property type="term" value="F:mannosyl-oligosaccharide 1,2-alpha-mannosidase activity"/>
    <property type="evidence" value="ECO:0007669"/>
    <property type="project" value="UniProtKB-EC"/>
</dbReference>
<dbReference type="GO" id="GO:0005783">
    <property type="term" value="C:endoplasmic reticulum"/>
    <property type="evidence" value="ECO:0007669"/>
    <property type="project" value="TreeGrafter"/>
</dbReference>
<evidence type="ECO:0000256" key="13">
    <source>
        <dbReference type="RuleBase" id="RU361193"/>
    </source>
</evidence>
<dbReference type="Pfam" id="PF01532">
    <property type="entry name" value="Glyco_hydro_47"/>
    <property type="match status" value="1"/>
</dbReference>
<dbReference type="Gene3D" id="1.50.10.10">
    <property type="match status" value="1"/>
</dbReference>
<dbReference type="STRING" id="1441469.A0A225B4F8"/>
<feature type="chain" id="PRO_5013121489" description="alpha-1,2-Mannosidase" evidence="14">
    <location>
        <begin position="24"/>
        <end position="583"/>
    </location>
</feature>
<feature type="signal peptide" evidence="14">
    <location>
        <begin position="1"/>
        <end position="23"/>
    </location>
</feature>
<evidence type="ECO:0000256" key="10">
    <source>
        <dbReference type="ARBA" id="ARBA00048605"/>
    </source>
</evidence>
<evidence type="ECO:0000256" key="5">
    <source>
        <dbReference type="ARBA" id="ARBA00022801"/>
    </source>
</evidence>
<dbReference type="GeneID" id="31001919"/>
<gene>
    <name evidence="15" type="ORF">UA08_02164</name>
</gene>
<dbReference type="AlphaFoldDB" id="A0A225B4F8"/>
<accession>A0A225B4F8</accession>
<dbReference type="SUPFAM" id="SSF48225">
    <property type="entry name" value="Seven-hairpin glycosidases"/>
    <property type="match status" value="1"/>
</dbReference>
<dbReference type="GO" id="GO:0036503">
    <property type="term" value="P:ERAD pathway"/>
    <property type="evidence" value="ECO:0007669"/>
    <property type="project" value="UniProtKB-ARBA"/>
</dbReference>
<keyword evidence="8 13" id="KW-0326">Glycosidase</keyword>
<evidence type="ECO:0000256" key="12">
    <source>
        <dbReference type="PIRSR" id="PIRSR601382-3"/>
    </source>
</evidence>
<feature type="disulfide bond" evidence="12">
    <location>
        <begin position="395"/>
        <end position="424"/>
    </location>
</feature>
<evidence type="ECO:0000256" key="1">
    <source>
        <dbReference type="ARBA" id="ARBA00001913"/>
    </source>
</evidence>
<dbReference type="GO" id="GO:0005975">
    <property type="term" value="P:carbohydrate metabolic process"/>
    <property type="evidence" value="ECO:0007669"/>
    <property type="project" value="InterPro"/>
</dbReference>
<keyword evidence="11" id="KW-0479">Metal-binding</keyword>
<keyword evidence="16" id="KW-1185">Reference proteome</keyword>
<keyword evidence="7" id="KW-0325">Glycoprotein</keyword>
<evidence type="ECO:0000256" key="6">
    <source>
        <dbReference type="ARBA" id="ARBA00023157"/>
    </source>
</evidence>
<dbReference type="EC" id="3.2.1.-" evidence="13"/>
<comment type="caution">
    <text evidence="15">The sequence shown here is derived from an EMBL/GenBank/DDBJ whole genome shotgun (WGS) entry which is preliminary data.</text>
</comment>
<dbReference type="PANTHER" id="PTHR11742">
    <property type="entry name" value="MANNOSYL-OLIGOSACCHARIDE ALPHA-1,2-MANNOSIDASE-RELATED"/>
    <property type="match status" value="1"/>
</dbReference>
<evidence type="ECO:0000256" key="8">
    <source>
        <dbReference type="ARBA" id="ARBA00023295"/>
    </source>
</evidence>
<evidence type="ECO:0000256" key="2">
    <source>
        <dbReference type="ARBA" id="ARBA00004922"/>
    </source>
</evidence>
<keyword evidence="4 14" id="KW-0732">Signal</keyword>
<feature type="binding site" evidence="11">
    <location>
        <position position="568"/>
    </location>
    <ligand>
        <name>Ca(2+)</name>
        <dbReference type="ChEBI" id="CHEBI:29108"/>
    </ligand>
</feature>
<evidence type="ECO:0000313" key="15">
    <source>
        <dbReference type="EMBL" id="OKL62166.1"/>
    </source>
</evidence>
<dbReference type="OrthoDB" id="8118055at2759"/>
<keyword evidence="6 12" id="KW-1015">Disulfide bond</keyword>
<comment type="cofactor">
    <cofactor evidence="1 11">
        <name>Ca(2+)</name>
        <dbReference type="ChEBI" id="CHEBI:29108"/>
    </cofactor>
</comment>
<evidence type="ECO:0000256" key="14">
    <source>
        <dbReference type="SAM" id="SignalP"/>
    </source>
</evidence>
<dbReference type="InterPro" id="IPR050749">
    <property type="entry name" value="Glycosyl_Hydrolase_47"/>
</dbReference>
<evidence type="ECO:0000256" key="4">
    <source>
        <dbReference type="ARBA" id="ARBA00022729"/>
    </source>
</evidence>
<dbReference type="InterPro" id="IPR012341">
    <property type="entry name" value="6hp_glycosidase-like_sf"/>
</dbReference>
<dbReference type="PANTHER" id="PTHR11742:SF101">
    <property type="entry name" value="MANNOSYL-OLIGOSACCHARIDE ALPHA-1,2-MANNOSIDASE 1B"/>
    <property type="match status" value="1"/>
</dbReference>
<evidence type="ECO:0000313" key="16">
    <source>
        <dbReference type="Proteomes" id="UP000214365"/>
    </source>
</evidence>
<keyword evidence="5 13" id="KW-0378">Hydrolase</keyword>
<evidence type="ECO:0000256" key="11">
    <source>
        <dbReference type="PIRSR" id="PIRSR601382-2"/>
    </source>
</evidence>
<evidence type="ECO:0000256" key="7">
    <source>
        <dbReference type="ARBA" id="ARBA00023180"/>
    </source>
</evidence>
<reference evidence="15 16" key="1">
    <citation type="submission" date="2015-06" db="EMBL/GenBank/DDBJ databases">
        <title>Talaromyces atroroseus IBT 11181 draft genome.</title>
        <authorList>
            <person name="Rasmussen K.B."/>
            <person name="Rasmussen S."/>
            <person name="Petersen B."/>
            <person name="Sicheritz-Ponten T."/>
            <person name="Mortensen U.H."/>
            <person name="Thrane U."/>
        </authorList>
    </citation>
    <scope>NUCLEOTIDE SEQUENCE [LARGE SCALE GENOMIC DNA]</scope>
    <source>
        <strain evidence="15 16">IBT 11181</strain>
    </source>
</reference>
<dbReference type="PRINTS" id="PR00747">
    <property type="entry name" value="GLYHDRLASE47"/>
</dbReference>
<comment type="catalytic activity">
    <reaction evidence="9">
        <text>N(4)-(alpha-D-Man-(1-&gt;2)-alpha-D-Man-(1-&gt;2)-alpha-D-Man-(1-&gt;3)-[alpha-D-Man-(1-&gt;3)-[alpha-D-Man-(1-&gt;2)-alpha-D-Man-(1-&gt;6)]-alpha-D-Man-(1-&gt;6)]-beta-D-Man-(1-&gt;4)-beta-D-GlcNAc-(1-&gt;4)-beta-D-GlcNAc)-L-asparaginyl-[protein] (N-glucan mannose isomer 8A1,2,3B1,3) + 3 H2O = N(4)-(alpha-D-Man-(1-&gt;3)-[alpha-D-Man-(1-&gt;3)-[alpha-D-Man-(1-&gt;6)]-alpha-D-Man-(1-&gt;6)]-beta-D-Man-(1-&gt;4)-beta-D-GlcNAc-(1-&gt;4)-beta-D-GlcNAc)-L-asparaginyl-[protein] (N-glucan mannose isomer 5A1,2) + 3 beta-D-mannose</text>
        <dbReference type="Rhea" id="RHEA:56028"/>
        <dbReference type="Rhea" id="RHEA-COMP:14358"/>
        <dbReference type="Rhea" id="RHEA-COMP:14367"/>
        <dbReference type="ChEBI" id="CHEBI:15377"/>
        <dbReference type="ChEBI" id="CHEBI:28563"/>
        <dbReference type="ChEBI" id="CHEBI:59087"/>
        <dbReference type="ChEBI" id="CHEBI:60628"/>
        <dbReference type="EC" id="3.2.1.113"/>
    </reaction>
</comment>
<protein>
    <recommendedName>
        <fullName evidence="13">alpha-1,2-Mannosidase</fullName>
        <ecNumber evidence="13">3.2.1.-</ecNumber>
    </recommendedName>
</protein>
<comment type="pathway">
    <text evidence="2">Protein modification; protein glycosylation.</text>
</comment>
<sequence>MYYLRFYSLGFLLLAANPATVTAFTATGSAANVAAATDPAVAYPGPKQSGAAEGSHPSYIWPLASSSTATPNCNKVQYNFPSGTNSNTSRADAVKNLYRRSWDQYAEYCFGSDQILTLTNTCADDIFGWGATIVDGIDTAILMNLTDIVEQQLAHIAATDYTTANSLVDGFDAIIRYLGGLLSAYDILKSGYVPEGTYNQTNVDALLTQAKILGDKLKVQFDTPSGLPTSEINFTTNEPINSQYTSSLNNVTYNATNAAVAGTIVLEFARLSDLTGDESFLELALKAEGNLIFPNPAPVWPGLVGSELDIETGNYLTFDFGWHSQIDSFLEYLIKTYYYKPESAAFSVMKDFWVSTAESTIKHIALHPYNHPELTFISAGDVEGNIEWSGDDYSCFAGGNLLLGGVFLGRQDITDLGVAFTDACHLFYNTTVTGLGPLGFAWYNASNDAYEESWNTNETYREMAEEFGYFIPEGNEQWDSFPESIESIFYAYRITGDSKWQGYNWEIFESVAKQSEAGVPAAPISNVEVNYSFISELPSYYFAEVLKYLFLSFVDPEIINLDDWVFNTECHPIIRNAGSCGTD</sequence>
<keyword evidence="11" id="KW-0106">Calcium</keyword>
<evidence type="ECO:0000256" key="3">
    <source>
        <dbReference type="ARBA" id="ARBA00007658"/>
    </source>
</evidence>
<name>A0A225B4F8_TALAT</name>
<dbReference type="GO" id="GO:0016020">
    <property type="term" value="C:membrane"/>
    <property type="evidence" value="ECO:0007669"/>
    <property type="project" value="InterPro"/>
</dbReference>